<evidence type="ECO:0000313" key="5">
    <source>
        <dbReference type="EMBL" id="MBC5635427.1"/>
    </source>
</evidence>
<evidence type="ECO:0000256" key="1">
    <source>
        <dbReference type="ARBA" id="ARBA00022679"/>
    </source>
</evidence>
<keyword evidence="1" id="KW-0808">Transferase</keyword>
<dbReference type="InterPro" id="IPR000182">
    <property type="entry name" value="GNAT_dom"/>
</dbReference>
<evidence type="ECO:0000256" key="2">
    <source>
        <dbReference type="ARBA" id="ARBA00023315"/>
    </source>
</evidence>
<comment type="caution">
    <text evidence="5">The sequence shown here is derived from an EMBL/GenBank/DDBJ whole genome shotgun (WGS) entry which is preliminary data.</text>
</comment>
<protein>
    <submittedName>
        <fullName evidence="5">GNAT family N-acetyltransferase</fullName>
    </submittedName>
</protein>
<proteinExistence type="inferred from homology"/>
<dbReference type="GO" id="GO:0016747">
    <property type="term" value="F:acyltransferase activity, transferring groups other than amino-acyl groups"/>
    <property type="evidence" value="ECO:0007669"/>
    <property type="project" value="InterPro"/>
</dbReference>
<dbReference type="PANTHER" id="PTHR43792:SF8">
    <property type="entry name" value="[RIBOSOMAL PROTEIN US5]-ALANINE N-ACETYLTRANSFERASE"/>
    <property type="match status" value="1"/>
</dbReference>
<dbReference type="SUPFAM" id="SSF55729">
    <property type="entry name" value="Acyl-CoA N-acyltransferases (Nat)"/>
    <property type="match status" value="1"/>
</dbReference>
<keyword evidence="2" id="KW-0012">Acyltransferase</keyword>
<reference evidence="5" key="1">
    <citation type="submission" date="2020-08" db="EMBL/GenBank/DDBJ databases">
        <title>Genome public.</title>
        <authorList>
            <person name="Liu C."/>
            <person name="Sun Q."/>
        </authorList>
    </citation>
    <scope>NUCLEOTIDE SEQUENCE</scope>
    <source>
        <strain evidence="5">BX22</strain>
    </source>
</reference>
<dbReference type="InterPro" id="IPR051531">
    <property type="entry name" value="N-acetyltransferase"/>
</dbReference>
<keyword evidence="6" id="KW-1185">Reference proteome</keyword>
<dbReference type="PROSITE" id="PS51186">
    <property type="entry name" value="GNAT"/>
    <property type="match status" value="1"/>
</dbReference>
<dbReference type="AlphaFoldDB" id="A0A923L2T4"/>
<name>A0A923L2T4_9BACI</name>
<organism evidence="5 6">
    <name type="scientific">Ornithinibacillus hominis</name>
    <dbReference type="NCBI Taxonomy" id="2763055"/>
    <lineage>
        <taxon>Bacteria</taxon>
        <taxon>Bacillati</taxon>
        <taxon>Bacillota</taxon>
        <taxon>Bacilli</taxon>
        <taxon>Bacillales</taxon>
        <taxon>Bacillaceae</taxon>
        <taxon>Ornithinibacillus</taxon>
    </lineage>
</organism>
<feature type="domain" description="N-acetyltransferase" evidence="4">
    <location>
        <begin position="18"/>
        <end position="183"/>
    </location>
</feature>
<dbReference type="RefSeq" id="WP_186868132.1">
    <property type="nucleotide sequence ID" value="NZ_JACOOL010000001.1"/>
</dbReference>
<evidence type="ECO:0000313" key="6">
    <source>
        <dbReference type="Proteomes" id="UP000637359"/>
    </source>
</evidence>
<gene>
    <name evidence="5" type="ORF">H8S33_01190</name>
</gene>
<dbReference type="EMBL" id="JACOOL010000001">
    <property type="protein sequence ID" value="MBC5635427.1"/>
    <property type="molecule type" value="Genomic_DNA"/>
</dbReference>
<dbReference type="InterPro" id="IPR016181">
    <property type="entry name" value="Acyl_CoA_acyltransferase"/>
</dbReference>
<dbReference type="Gene3D" id="3.40.630.30">
    <property type="match status" value="1"/>
</dbReference>
<comment type="similarity">
    <text evidence="3">Belongs to the acetyltransferase family. RimJ subfamily.</text>
</comment>
<accession>A0A923L2T4</accession>
<dbReference type="Proteomes" id="UP000637359">
    <property type="component" value="Unassembled WGS sequence"/>
</dbReference>
<dbReference type="PANTHER" id="PTHR43792">
    <property type="entry name" value="GNAT FAMILY, PUTATIVE (AFU_ORTHOLOGUE AFUA_3G00765)-RELATED-RELATED"/>
    <property type="match status" value="1"/>
</dbReference>
<evidence type="ECO:0000259" key="4">
    <source>
        <dbReference type="PROSITE" id="PS51186"/>
    </source>
</evidence>
<evidence type="ECO:0000256" key="3">
    <source>
        <dbReference type="ARBA" id="ARBA00038502"/>
    </source>
</evidence>
<dbReference type="Pfam" id="PF13302">
    <property type="entry name" value="Acetyltransf_3"/>
    <property type="match status" value="1"/>
</dbReference>
<sequence>MNNDQWFTTIPTLETEKYILRGIQLEDASRLFPFLRDKETMKNITAHPVQSEEEVRQGIIDSLAKFDKQQEIPWVIIHKRNNDLVGQFRLHKLSLWHQKAEMGAVIREDYQNKGVMTEIIKVLLPFVFDTLRLHRLVGDIFARNDGSRKLLEKFGFTKEGVLRDTDYDGVKFHDTVVYSMLRKEYEWKKKYA</sequence>